<keyword evidence="1" id="KW-0614">Plasmid</keyword>
<geneLocation type="plasmid" evidence="1 2">
    <name>unnamed</name>
</geneLocation>
<dbReference type="Proteomes" id="UP001060070">
    <property type="component" value="Plasmid unnamed"/>
</dbReference>
<proteinExistence type="predicted"/>
<sequence length="101" mass="12015">MHLVQILLPRSDNAGEPFAKEDFDRVKDELANTFKGVTAYFRTPAEGVWREGKESDMDEIVIFEVMTEEVDLPDWRRRRAELERRFRQDEIIIRYLPMALV</sequence>
<keyword evidence="2" id="KW-1185">Reference proteome</keyword>
<dbReference type="EMBL" id="CP088148">
    <property type="protein sequence ID" value="UTU55110.1"/>
    <property type="molecule type" value="Genomic_DNA"/>
</dbReference>
<reference evidence="1 2" key="1">
    <citation type="journal article" date="2022" name="Microbiol. Resour. Announc.">
        <title>Complete Genome Sequence of Mesorhizobium ciceri Strain R30, a Rhizobium Used as a Commercial Inoculant for Chickpea in Argentina.</title>
        <authorList>
            <person name="Foresto E."/>
            <person name="Revale S."/>
            <person name="Primo E."/>
            <person name="Nievas F."/>
            <person name="Carezzano E."/>
            <person name="Puente M."/>
            <person name="Alzari P."/>
            <person name="Mart M."/>
            <person name="Ben-Assaya M."/>
            <person name="Mornico D."/>
            <person name="Santoro M."/>
            <person name="Mart F."/>
            <person name="Giordano W."/>
            <person name="Bogino P."/>
        </authorList>
    </citation>
    <scope>NUCLEOTIDE SEQUENCE [LARGE SCALE GENOMIC DNA]</scope>
    <source>
        <strain evidence="1 2">R30</strain>
    </source>
</reference>
<protein>
    <recommendedName>
        <fullName evidence="3">DUF1330 domain-containing protein</fullName>
    </recommendedName>
</protein>
<name>A0AB38TJD5_9HYPH</name>
<accession>A0AB38TJD5</accession>
<evidence type="ECO:0000313" key="1">
    <source>
        <dbReference type="EMBL" id="UTU55110.1"/>
    </source>
</evidence>
<gene>
    <name evidence="1" type="ORF">LRP29_32750</name>
</gene>
<dbReference type="AlphaFoldDB" id="A0AB38TJD5"/>
<dbReference type="RefSeq" id="WP_024504611.1">
    <property type="nucleotide sequence ID" value="NZ_CP088148.1"/>
</dbReference>
<evidence type="ECO:0008006" key="3">
    <source>
        <dbReference type="Google" id="ProtNLM"/>
    </source>
</evidence>
<organism evidence="1 2">
    <name type="scientific">Mesorhizobium ciceri</name>
    <dbReference type="NCBI Taxonomy" id="39645"/>
    <lineage>
        <taxon>Bacteria</taxon>
        <taxon>Pseudomonadati</taxon>
        <taxon>Pseudomonadota</taxon>
        <taxon>Alphaproteobacteria</taxon>
        <taxon>Hyphomicrobiales</taxon>
        <taxon>Phyllobacteriaceae</taxon>
        <taxon>Mesorhizobium</taxon>
    </lineage>
</organism>
<evidence type="ECO:0000313" key="2">
    <source>
        <dbReference type="Proteomes" id="UP001060070"/>
    </source>
</evidence>